<dbReference type="OrthoDB" id="1653343at2"/>
<gene>
    <name evidence="2" type="ORF">DET59_101367</name>
</gene>
<dbReference type="AlphaFoldDB" id="A0A366F007"/>
<name>A0A366F007_9BACI</name>
<dbReference type="EMBL" id="QNRJ01000001">
    <property type="protein sequence ID" value="RBP07998.1"/>
    <property type="molecule type" value="Genomic_DNA"/>
</dbReference>
<sequence>MRKELLFAFGAFFVMSLHAIAGNFSSEPLEKQPVNEMTVHVYKKDVTGDGKKDKITLKAVPFSPDALFLKQIWADIKTSEGSEIRIDYEGGYEPKIQFVDLNHDGIKDMLYSSATGGSGGLYNVALHTLADNKLVDIGLPEPLTIQAQFEDDYQASISFVDTNQSYTVDLRDRKEDYDRLGIYTEGTLNEPMELMVLPYAFFEPTKIIGKPGKGLKGYQQISGAYKADGIGTATSYWYYENDQWNLMKIKWKANK</sequence>
<dbReference type="SUPFAM" id="SSF69318">
    <property type="entry name" value="Integrin alpha N-terminal domain"/>
    <property type="match status" value="1"/>
</dbReference>
<proteinExistence type="predicted"/>
<accession>A0A366F007</accession>
<evidence type="ECO:0008006" key="4">
    <source>
        <dbReference type="Google" id="ProtNLM"/>
    </source>
</evidence>
<keyword evidence="1" id="KW-0732">Signal</keyword>
<feature type="chain" id="PRO_5038490679" description="FG-GAP repeat protein" evidence="1">
    <location>
        <begin position="22"/>
        <end position="255"/>
    </location>
</feature>
<protein>
    <recommendedName>
        <fullName evidence="4">FG-GAP repeat protein</fullName>
    </recommendedName>
</protein>
<evidence type="ECO:0000256" key="1">
    <source>
        <dbReference type="SAM" id="SignalP"/>
    </source>
</evidence>
<organism evidence="2 3">
    <name type="scientific">Rossellomorea aquimaris</name>
    <dbReference type="NCBI Taxonomy" id="189382"/>
    <lineage>
        <taxon>Bacteria</taxon>
        <taxon>Bacillati</taxon>
        <taxon>Bacillota</taxon>
        <taxon>Bacilli</taxon>
        <taxon>Bacillales</taxon>
        <taxon>Bacillaceae</taxon>
        <taxon>Rossellomorea</taxon>
    </lineage>
</organism>
<dbReference type="Proteomes" id="UP000252118">
    <property type="component" value="Unassembled WGS sequence"/>
</dbReference>
<evidence type="ECO:0000313" key="3">
    <source>
        <dbReference type="Proteomes" id="UP000252118"/>
    </source>
</evidence>
<feature type="signal peptide" evidence="1">
    <location>
        <begin position="1"/>
        <end position="21"/>
    </location>
</feature>
<comment type="caution">
    <text evidence="2">The sequence shown here is derived from an EMBL/GenBank/DDBJ whole genome shotgun (WGS) entry which is preliminary data.</text>
</comment>
<dbReference type="InterPro" id="IPR028994">
    <property type="entry name" value="Integrin_alpha_N"/>
</dbReference>
<evidence type="ECO:0000313" key="2">
    <source>
        <dbReference type="EMBL" id="RBP07998.1"/>
    </source>
</evidence>
<reference evidence="2 3" key="1">
    <citation type="submission" date="2018-06" db="EMBL/GenBank/DDBJ databases">
        <title>Freshwater and sediment microbial communities from various areas in North America, analyzing microbe dynamics in response to fracking.</title>
        <authorList>
            <person name="Lamendella R."/>
        </authorList>
    </citation>
    <scope>NUCLEOTIDE SEQUENCE [LARGE SCALE GENOMIC DNA]</scope>
    <source>
        <strain evidence="2 3">97B</strain>
    </source>
</reference>
<dbReference type="RefSeq" id="WP_113967874.1">
    <property type="nucleotide sequence ID" value="NZ_QNRJ01000001.1"/>
</dbReference>